<proteinExistence type="predicted"/>
<name>X6N5Q7_RETFI</name>
<reference evidence="2 3" key="1">
    <citation type="journal article" date="2013" name="Curr. Biol.">
        <title>The Genome of the Foraminiferan Reticulomyxa filosa.</title>
        <authorList>
            <person name="Glockner G."/>
            <person name="Hulsmann N."/>
            <person name="Schleicher M."/>
            <person name="Noegel A.A."/>
            <person name="Eichinger L."/>
            <person name="Gallinger C."/>
            <person name="Pawlowski J."/>
            <person name="Sierra R."/>
            <person name="Euteneuer U."/>
            <person name="Pillet L."/>
            <person name="Moustafa A."/>
            <person name="Platzer M."/>
            <person name="Groth M."/>
            <person name="Szafranski K."/>
            <person name="Schliwa M."/>
        </authorList>
    </citation>
    <scope>NUCLEOTIDE SEQUENCE [LARGE SCALE GENOMIC DNA]</scope>
</reference>
<comment type="caution">
    <text evidence="2">The sequence shown here is derived from an EMBL/GenBank/DDBJ whole genome shotgun (WGS) entry which is preliminary data.</text>
</comment>
<feature type="coiled-coil region" evidence="1">
    <location>
        <begin position="1"/>
        <end position="28"/>
    </location>
</feature>
<evidence type="ECO:0008006" key="4">
    <source>
        <dbReference type="Google" id="ProtNLM"/>
    </source>
</evidence>
<evidence type="ECO:0000313" key="3">
    <source>
        <dbReference type="Proteomes" id="UP000023152"/>
    </source>
</evidence>
<keyword evidence="3" id="KW-1185">Reference proteome</keyword>
<sequence>LEQREAKWRKQERENEDLKIQLEETSDQYDIRKCFLCVLLSKYKELEHAKHAQQLTFETERSMLMADISETKDQLDNSLAEIKQLKIENAQMKETINRDTDRYKDLANVLTASKNELHQKIAELYQQNDDLEMTLVMIRNSWNQTANVMESDANKNTSKLERLTNEAKSYQLQFENLNSESETKEQMIDNLQQRQMQMDMQISNLELKCAAQSVENARVKTQLNFLQVRLANVRQWILQLLQQGIIQIDTQRFPITEENLFDTVVQHSLPTTLSFKSTPYFKDSHLSLDP</sequence>
<feature type="non-terminal residue" evidence="2">
    <location>
        <position position="1"/>
    </location>
</feature>
<gene>
    <name evidence="2" type="ORF">RFI_16120</name>
</gene>
<feature type="coiled-coil region" evidence="1">
    <location>
        <begin position="65"/>
        <end position="208"/>
    </location>
</feature>
<dbReference type="EMBL" id="ASPP01011948">
    <property type="protein sequence ID" value="ETO21084.1"/>
    <property type="molecule type" value="Genomic_DNA"/>
</dbReference>
<dbReference type="Proteomes" id="UP000023152">
    <property type="component" value="Unassembled WGS sequence"/>
</dbReference>
<protein>
    <recommendedName>
        <fullName evidence="4">Viral A-type inclusion protein</fullName>
    </recommendedName>
</protein>
<accession>X6N5Q7</accession>
<organism evidence="2 3">
    <name type="scientific">Reticulomyxa filosa</name>
    <dbReference type="NCBI Taxonomy" id="46433"/>
    <lineage>
        <taxon>Eukaryota</taxon>
        <taxon>Sar</taxon>
        <taxon>Rhizaria</taxon>
        <taxon>Retaria</taxon>
        <taxon>Foraminifera</taxon>
        <taxon>Monothalamids</taxon>
        <taxon>Reticulomyxidae</taxon>
        <taxon>Reticulomyxa</taxon>
    </lineage>
</organism>
<evidence type="ECO:0000313" key="2">
    <source>
        <dbReference type="EMBL" id="ETO21084.1"/>
    </source>
</evidence>
<dbReference type="AlphaFoldDB" id="X6N5Q7"/>
<evidence type="ECO:0000256" key="1">
    <source>
        <dbReference type="SAM" id="Coils"/>
    </source>
</evidence>
<keyword evidence="1" id="KW-0175">Coiled coil</keyword>